<comment type="cofactor">
    <cofactor evidence="11">
        <name>a divalent metal cation</name>
        <dbReference type="ChEBI" id="CHEBI:60240"/>
    </cofactor>
</comment>
<evidence type="ECO:0000256" key="10">
    <source>
        <dbReference type="ARBA" id="ARBA00059657"/>
    </source>
</evidence>
<feature type="binding site" evidence="11">
    <location>
        <position position="117"/>
    </location>
    <ligand>
        <name>a divalent metal cation</name>
        <dbReference type="ChEBI" id="CHEBI:60240"/>
    </ligand>
</feature>
<dbReference type="AlphaFoldDB" id="A0A0W0WHV3"/>
<dbReference type="GO" id="GO:0004109">
    <property type="term" value="F:coproporphyrinogen oxidase activity"/>
    <property type="evidence" value="ECO:0007669"/>
    <property type="project" value="UniProtKB-UniRule"/>
</dbReference>
<dbReference type="GO" id="GO:0046872">
    <property type="term" value="F:metal ion binding"/>
    <property type="evidence" value="ECO:0007669"/>
    <property type="project" value="UniProtKB-KW"/>
</dbReference>
<dbReference type="GO" id="GO:0006782">
    <property type="term" value="P:protoporphyrinogen IX biosynthetic process"/>
    <property type="evidence" value="ECO:0007669"/>
    <property type="project" value="UniProtKB-UniRule"/>
</dbReference>
<comment type="function">
    <text evidence="10 11">Involved in the heme biosynthesis. Catalyzes the aerobic oxidative decarboxylation of propionate groups of rings A and B of coproporphyrinogen-III to yield the vinyl groups in protoporphyrinogen-IX.</text>
</comment>
<evidence type="ECO:0000256" key="1">
    <source>
        <dbReference type="ARBA" id="ARBA00004496"/>
    </source>
</evidence>
<evidence type="ECO:0000256" key="4">
    <source>
        <dbReference type="ARBA" id="ARBA00011738"/>
    </source>
</evidence>
<keyword evidence="11" id="KW-0479">Metal-binding</keyword>
<dbReference type="Pfam" id="PF01218">
    <property type="entry name" value="Coprogen_oxidas"/>
    <property type="match status" value="1"/>
</dbReference>
<evidence type="ECO:0000256" key="5">
    <source>
        <dbReference type="ARBA" id="ARBA00022490"/>
    </source>
</evidence>
<proteinExistence type="inferred from homology"/>
<dbReference type="PROSITE" id="PS01021">
    <property type="entry name" value="COPROGEN_OXIDASE"/>
    <property type="match status" value="1"/>
</dbReference>
<dbReference type="Proteomes" id="UP000054908">
    <property type="component" value="Unassembled WGS sequence"/>
</dbReference>
<feature type="binding site" evidence="11">
    <location>
        <begin position="119"/>
        <end position="121"/>
    </location>
    <ligand>
        <name>substrate</name>
    </ligand>
</feature>
<evidence type="ECO:0000256" key="3">
    <source>
        <dbReference type="ARBA" id="ARBA00010644"/>
    </source>
</evidence>
<dbReference type="PANTHER" id="PTHR10755:SF0">
    <property type="entry name" value="OXYGEN-DEPENDENT COPROPORPHYRINOGEN-III OXIDASE, MITOCHONDRIAL"/>
    <property type="match status" value="1"/>
</dbReference>
<dbReference type="EMBL" id="LNYL01000002">
    <property type="protein sequence ID" value="KTD31917.1"/>
    <property type="molecule type" value="Genomic_DNA"/>
</dbReference>
<comment type="subunit">
    <text evidence="4 11">Homodimer.</text>
</comment>
<dbReference type="InterPro" id="IPR001260">
    <property type="entry name" value="Coprogen_oxidase_aer"/>
</dbReference>
<comment type="caution">
    <text evidence="12">The sequence shown here is derived from an EMBL/GenBank/DDBJ whole genome shotgun (WGS) entry which is preliminary data.</text>
</comment>
<evidence type="ECO:0000256" key="6">
    <source>
        <dbReference type="ARBA" id="ARBA00023002"/>
    </source>
</evidence>
<dbReference type="FunFam" id="3.40.1500.10:FF:000001">
    <property type="entry name" value="Oxygen-dependent coproporphyrinogen-III oxidase"/>
    <property type="match status" value="1"/>
</dbReference>
<organism evidence="12 13">
    <name type="scientific">Legionella maceachernii</name>
    <dbReference type="NCBI Taxonomy" id="466"/>
    <lineage>
        <taxon>Bacteria</taxon>
        <taxon>Pseudomonadati</taxon>
        <taxon>Pseudomonadota</taxon>
        <taxon>Gammaproteobacteria</taxon>
        <taxon>Legionellales</taxon>
        <taxon>Legionellaceae</taxon>
        <taxon>Legionella</taxon>
    </lineage>
</organism>
<reference evidence="12 13" key="1">
    <citation type="submission" date="2015-11" db="EMBL/GenBank/DDBJ databases">
        <title>Genomic analysis of 38 Legionella species identifies large and diverse effector repertoires.</title>
        <authorList>
            <person name="Burstein D."/>
            <person name="Amaro F."/>
            <person name="Zusman T."/>
            <person name="Lifshitz Z."/>
            <person name="Cohen O."/>
            <person name="Gilbert J.A."/>
            <person name="Pupko T."/>
            <person name="Shuman H.A."/>
            <person name="Segal G."/>
        </authorList>
    </citation>
    <scope>NUCLEOTIDE SEQUENCE [LARGE SCALE GENOMIC DNA]</scope>
    <source>
        <strain evidence="12 13">PX-1-G2-E2</strain>
    </source>
</reference>
<evidence type="ECO:0000256" key="2">
    <source>
        <dbReference type="ARBA" id="ARBA00005168"/>
    </source>
</evidence>
<dbReference type="SUPFAM" id="SSF102886">
    <property type="entry name" value="Coproporphyrinogen III oxidase"/>
    <property type="match status" value="1"/>
</dbReference>
<dbReference type="GO" id="GO:0042803">
    <property type="term" value="F:protein homodimerization activity"/>
    <property type="evidence" value="ECO:0007669"/>
    <property type="project" value="UniProtKB-UniRule"/>
</dbReference>
<feature type="binding site" evidence="11">
    <location>
        <position position="156"/>
    </location>
    <ligand>
        <name>a divalent metal cation</name>
        <dbReference type="ChEBI" id="CHEBI:60240"/>
    </ligand>
</feature>
<feature type="binding site" evidence="11">
    <location>
        <begin position="269"/>
        <end position="271"/>
    </location>
    <ligand>
        <name>substrate</name>
    </ligand>
</feature>
<name>A0A0W0WHV3_9GAMM</name>
<feature type="region of interest" description="Important for dimerization" evidence="11">
    <location>
        <begin position="251"/>
        <end position="286"/>
    </location>
</feature>
<dbReference type="UniPathway" id="UPA00251">
    <property type="reaction ID" value="UER00322"/>
</dbReference>
<dbReference type="GO" id="GO:0005737">
    <property type="term" value="C:cytoplasm"/>
    <property type="evidence" value="ECO:0007669"/>
    <property type="project" value="UniProtKB-SubCell"/>
</dbReference>
<comment type="pathway">
    <text evidence="2 11">Porphyrin-containing compound metabolism; protoporphyrin-IX biosynthesis; protoporphyrinogen-IX from coproporphyrinogen-III (O2 route): step 1/1.</text>
</comment>
<feature type="binding site" evidence="11">
    <location>
        <position position="103"/>
    </location>
    <ligand>
        <name>substrate</name>
    </ligand>
</feature>
<keyword evidence="5 11" id="KW-0963">Cytoplasm</keyword>
<evidence type="ECO:0000256" key="9">
    <source>
        <dbReference type="ARBA" id="ARBA00049102"/>
    </source>
</evidence>
<dbReference type="Gene3D" id="3.40.1500.10">
    <property type="entry name" value="Coproporphyrinogen III oxidase, aerobic"/>
    <property type="match status" value="1"/>
</dbReference>
<keyword evidence="13" id="KW-1185">Reference proteome</keyword>
<dbReference type="InterPro" id="IPR018375">
    <property type="entry name" value="Coprogen_oxidase_CS"/>
</dbReference>
<dbReference type="RefSeq" id="WP_058450947.1">
    <property type="nucleotide sequence ID" value="NZ_CAAAIB010000022.1"/>
</dbReference>
<dbReference type="OrthoDB" id="9777553at2"/>
<comment type="catalytic activity">
    <reaction evidence="9 11">
        <text>coproporphyrinogen III + O2 + 2 H(+) = protoporphyrinogen IX + 2 CO2 + 2 H2O</text>
        <dbReference type="Rhea" id="RHEA:18257"/>
        <dbReference type="ChEBI" id="CHEBI:15377"/>
        <dbReference type="ChEBI" id="CHEBI:15378"/>
        <dbReference type="ChEBI" id="CHEBI:15379"/>
        <dbReference type="ChEBI" id="CHEBI:16526"/>
        <dbReference type="ChEBI" id="CHEBI:57307"/>
        <dbReference type="ChEBI" id="CHEBI:57309"/>
        <dbReference type="EC" id="1.3.3.3"/>
    </reaction>
</comment>
<keyword evidence="6 11" id="KW-0560">Oxidoreductase</keyword>
<evidence type="ECO:0000256" key="8">
    <source>
        <dbReference type="ARBA" id="ARBA00023244"/>
    </source>
</evidence>
<dbReference type="PRINTS" id="PR00073">
    <property type="entry name" value="COPRGNOXDASE"/>
</dbReference>
<dbReference type="PATRIC" id="fig|466.6.peg.110"/>
<feature type="site" description="Important for dimerization" evidence="11">
    <location>
        <position position="186"/>
    </location>
</feature>
<comment type="subcellular location">
    <subcellularLocation>
        <location evidence="1 11">Cytoplasm</location>
    </subcellularLocation>
</comment>
<dbReference type="PANTHER" id="PTHR10755">
    <property type="entry name" value="COPROPORPHYRINOGEN III OXIDASE, MITOCHONDRIAL"/>
    <property type="match status" value="1"/>
</dbReference>
<dbReference type="InterPro" id="IPR036406">
    <property type="entry name" value="Coprogen_oxidase_aer_sf"/>
</dbReference>
<comment type="similarity">
    <text evidence="3 11">Belongs to the aerobic coproporphyrinogen-III oxidase family.</text>
</comment>
<dbReference type="PIRSF" id="PIRSF000166">
    <property type="entry name" value="Coproporphyri_ox"/>
    <property type="match status" value="1"/>
</dbReference>
<evidence type="ECO:0000256" key="11">
    <source>
        <dbReference type="HAMAP-Rule" id="MF_00333"/>
    </source>
</evidence>
<gene>
    <name evidence="11" type="primary">hemF</name>
    <name evidence="12" type="ORF">Lmac_0107</name>
</gene>
<evidence type="ECO:0000313" key="13">
    <source>
        <dbReference type="Proteomes" id="UP000054908"/>
    </source>
</evidence>
<accession>A0A0W0WHV3</accession>
<keyword evidence="8 11" id="KW-0627">Porphyrin biosynthesis</keyword>
<keyword evidence="7 11" id="KW-0350">Heme biosynthesis</keyword>
<evidence type="ECO:0000256" key="7">
    <source>
        <dbReference type="ARBA" id="ARBA00023133"/>
    </source>
</evidence>
<feature type="binding site" evidence="11">
    <location>
        <position position="186"/>
    </location>
    <ligand>
        <name>a divalent metal cation</name>
        <dbReference type="ChEBI" id="CHEBI:60240"/>
    </ligand>
</feature>
<feature type="active site" description="Proton donor" evidence="11">
    <location>
        <position position="117"/>
    </location>
</feature>
<protein>
    <recommendedName>
        <fullName evidence="11">Oxygen-dependent coproporphyrinogen-III oxidase</fullName>
        <shortName evidence="11">CPO</shortName>
        <shortName evidence="11">Coprogen oxidase</shortName>
        <shortName evidence="11">Coproporphyrinogenase</shortName>
        <ecNumber evidence="11">1.3.3.3</ecNumber>
    </recommendedName>
</protein>
<sequence length="313" mass="35840">MKHSESETDLPENAIEQVKTYLLTLQDNLCKTLSAIDGQGQFIEDRWTRPLGGGGLTRILNDGKVFAKAGVNFSHVSGEKLPPSATAHRTELAGCHFSALGVSIVIHPENPYVPTTHANVRFFVAEKEENPPIWWFGGGFDLTPYYGFREDCKHWHQMALKACEPFGEDLYPRFKAWADNYFYLKHREEARGIGGLFFDDFNEGGFANSFELMKSVGDHFSKAYEPIVQKRKALRYGPHEKAFQLYRRGRYVEFNLVYDRGTLFGLQSGGRTESILMSLPPEVHWEYDWHPEKGSAEESLYKDFLPVKDWLND</sequence>
<dbReference type="EC" id="1.3.3.3" evidence="11"/>
<dbReference type="NCBIfam" id="NF003727">
    <property type="entry name" value="PRK05330.1"/>
    <property type="match status" value="1"/>
</dbReference>
<dbReference type="HAMAP" id="MF_00333">
    <property type="entry name" value="Coprogen_oxidas"/>
    <property type="match status" value="1"/>
</dbReference>
<evidence type="ECO:0000313" key="12">
    <source>
        <dbReference type="EMBL" id="KTD31917.1"/>
    </source>
</evidence>
<dbReference type="STRING" id="466.Lmac_0107"/>
<feature type="binding site" evidence="11">
    <location>
        <position position="107"/>
    </location>
    <ligand>
        <name>a divalent metal cation</name>
        <dbReference type="ChEBI" id="CHEBI:60240"/>
    </ligand>
</feature>